<dbReference type="HOGENOM" id="CLU_2839567_0_0_2"/>
<accession>A0A0F7CLB5</accession>
<reference evidence="1 2" key="1">
    <citation type="journal article" date="2015" name="Stand. Genomic Sci.">
        <title>Complete genome sequence of and proposal of Thermofilum uzonense sp. nov. a novel hyperthermophilic crenarchaeon and emended description of the genus Thermofilum.</title>
        <authorList>
            <person name="Toshchakov S.V."/>
            <person name="Korzhenkov A.A."/>
            <person name="Samarov N.I."/>
            <person name="Mazunin I.O."/>
            <person name="Mozhey O.I."/>
            <person name="Shmyr I.S."/>
            <person name="Derbikova K.S."/>
            <person name="Taranov E.A."/>
            <person name="Dominova I.N."/>
            <person name="Bonch-Osmolovskaya E.A."/>
            <person name="Patrushev M.V."/>
            <person name="Podosokorskaya O.A."/>
            <person name="Kublanov I.V."/>
        </authorList>
    </citation>
    <scope>NUCLEOTIDE SEQUENCE [LARGE SCALE GENOMIC DNA]</scope>
    <source>
        <strain evidence="1 2">1807-2</strain>
    </source>
</reference>
<evidence type="ECO:0000313" key="1">
    <source>
        <dbReference type="EMBL" id="AKG39121.1"/>
    </source>
</evidence>
<sequence>MADVLLSYKIFRDHLKGLYITPLAKFIREEGSKDIYGSNLDKHRNDCCKYILAKLLGFKGLLLYH</sequence>
<protein>
    <submittedName>
        <fullName evidence="1">Uncharacterized protein</fullName>
    </submittedName>
</protein>
<dbReference type="PATRIC" id="fig|1550241.5.peg.1558"/>
<dbReference type="RefSeq" id="WP_052884663.1">
    <property type="nucleotide sequence ID" value="NZ_CP009961.1"/>
</dbReference>
<dbReference type="GeneID" id="25402073"/>
<dbReference type="KEGG" id="thf:MA03_07540"/>
<organism evidence="1 2">
    <name type="scientific">Infirmifilum uzonense</name>
    <dbReference type="NCBI Taxonomy" id="1550241"/>
    <lineage>
        <taxon>Archaea</taxon>
        <taxon>Thermoproteota</taxon>
        <taxon>Thermoprotei</taxon>
        <taxon>Thermofilales</taxon>
        <taxon>Thermofilaceae</taxon>
        <taxon>Infirmifilum</taxon>
    </lineage>
</organism>
<dbReference type="Proteomes" id="UP000067434">
    <property type="component" value="Chromosome"/>
</dbReference>
<evidence type="ECO:0000313" key="2">
    <source>
        <dbReference type="Proteomes" id="UP000067434"/>
    </source>
</evidence>
<dbReference type="EMBL" id="CP009961">
    <property type="protein sequence ID" value="AKG39121.1"/>
    <property type="molecule type" value="Genomic_DNA"/>
</dbReference>
<name>A0A0F7CLB5_9CREN</name>
<gene>
    <name evidence="1" type="ORF">MA03_07540</name>
</gene>
<dbReference type="STRING" id="1550241.MA03_07540"/>
<keyword evidence="2" id="KW-1185">Reference proteome</keyword>
<proteinExistence type="predicted"/>
<dbReference type="AlphaFoldDB" id="A0A0F7CLB5"/>